<dbReference type="SMART" id="SM00487">
    <property type="entry name" value="DEXDc"/>
    <property type="match status" value="1"/>
</dbReference>
<comment type="subunit">
    <text evidence="3 11">The type I restriction/modification system is composed of three polypeptides R, M and S.</text>
</comment>
<dbReference type="InterPro" id="IPR040980">
    <property type="entry name" value="SWI2_SNF2"/>
</dbReference>
<dbReference type="SUPFAM" id="SSF52540">
    <property type="entry name" value="P-loop containing nucleoside triphosphate hydrolases"/>
    <property type="match status" value="1"/>
</dbReference>
<keyword evidence="6 11" id="KW-0680">Restriction system</keyword>
<dbReference type="InterPro" id="IPR007409">
    <property type="entry name" value="Restrct_endonuc_type1_HsdR_N"/>
</dbReference>
<dbReference type="Pfam" id="PF22679">
    <property type="entry name" value="T1R_D3-like"/>
    <property type="match status" value="1"/>
</dbReference>
<keyword evidence="4" id="KW-0540">Nuclease</keyword>
<keyword evidence="14" id="KW-1185">Reference proteome</keyword>
<dbReference type="GO" id="GO:0005524">
    <property type="term" value="F:ATP binding"/>
    <property type="evidence" value="ECO:0007669"/>
    <property type="project" value="UniProtKB-KW"/>
</dbReference>
<protein>
    <recommendedName>
        <fullName evidence="11">Type I restriction enzyme endonuclease subunit</fullName>
        <shortName evidence="11">R protein</shortName>
        <ecNumber evidence="11">3.1.21.3</ecNumber>
    </recommendedName>
</protein>
<comment type="function">
    <text evidence="11">Subunit R is required for both nuclease and ATPase activities, but not for modification.</text>
</comment>
<keyword evidence="9 11" id="KW-0067">ATP-binding</keyword>
<dbReference type="AlphaFoldDB" id="A0AAE3YVD9"/>
<feature type="domain" description="Helicase ATP-binding" evidence="12">
    <location>
        <begin position="313"/>
        <end position="467"/>
    </location>
</feature>
<evidence type="ECO:0000256" key="10">
    <source>
        <dbReference type="ARBA" id="ARBA00023125"/>
    </source>
</evidence>
<dbReference type="PANTHER" id="PTHR30195">
    <property type="entry name" value="TYPE I SITE-SPECIFIC DEOXYRIBONUCLEASE PROTEIN SUBUNIT M AND R"/>
    <property type="match status" value="1"/>
</dbReference>
<dbReference type="GO" id="GO:0009035">
    <property type="term" value="F:type I site-specific deoxyribonuclease activity"/>
    <property type="evidence" value="ECO:0007669"/>
    <property type="project" value="UniProtKB-EC"/>
</dbReference>
<organism evidence="13 14">
    <name type="scientific">Catenuloplanes atrovinosus</name>
    <dbReference type="NCBI Taxonomy" id="137266"/>
    <lineage>
        <taxon>Bacteria</taxon>
        <taxon>Bacillati</taxon>
        <taxon>Actinomycetota</taxon>
        <taxon>Actinomycetes</taxon>
        <taxon>Micromonosporales</taxon>
        <taxon>Micromonosporaceae</taxon>
        <taxon>Catenuloplanes</taxon>
    </lineage>
</organism>
<dbReference type="Pfam" id="PF04313">
    <property type="entry name" value="HSDR_N"/>
    <property type="match status" value="1"/>
</dbReference>
<comment type="similarity">
    <text evidence="2 11">Belongs to the HsdR family.</text>
</comment>
<evidence type="ECO:0000256" key="2">
    <source>
        <dbReference type="ARBA" id="ARBA00008598"/>
    </source>
</evidence>
<keyword evidence="8 11" id="KW-0378">Hydrolase</keyword>
<evidence type="ECO:0000256" key="7">
    <source>
        <dbReference type="ARBA" id="ARBA00022759"/>
    </source>
</evidence>
<evidence type="ECO:0000256" key="8">
    <source>
        <dbReference type="ARBA" id="ARBA00022801"/>
    </source>
</evidence>
<evidence type="ECO:0000313" key="14">
    <source>
        <dbReference type="Proteomes" id="UP001183643"/>
    </source>
</evidence>
<evidence type="ECO:0000256" key="5">
    <source>
        <dbReference type="ARBA" id="ARBA00022741"/>
    </source>
</evidence>
<dbReference type="InterPro" id="IPR051268">
    <property type="entry name" value="Type-I_R_enzyme_R_subunit"/>
</dbReference>
<dbReference type="NCBIfam" id="TIGR00348">
    <property type="entry name" value="hsdR"/>
    <property type="match status" value="1"/>
</dbReference>
<dbReference type="Proteomes" id="UP001183643">
    <property type="component" value="Unassembled WGS sequence"/>
</dbReference>
<evidence type="ECO:0000256" key="4">
    <source>
        <dbReference type="ARBA" id="ARBA00022722"/>
    </source>
</evidence>
<keyword evidence="10 11" id="KW-0238">DNA-binding</keyword>
<dbReference type="CDD" id="cd18030">
    <property type="entry name" value="DEXHc_RE_I_HsdR"/>
    <property type="match status" value="1"/>
</dbReference>
<gene>
    <name evidence="13" type="ORF">J2S41_006685</name>
</gene>
<dbReference type="InterPro" id="IPR055180">
    <property type="entry name" value="HsdR_RecA-like_helicase_dom_2"/>
</dbReference>
<proteinExistence type="inferred from homology"/>
<keyword evidence="7" id="KW-0255">Endonuclease</keyword>
<evidence type="ECO:0000256" key="3">
    <source>
        <dbReference type="ARBA" id="ARBA00011296"/>
    </source>
</evidence>
<dbReference type="Pfam" id="PF18766">
    <property type="entry name" value="SWI2_SNF2"/>
    <property type="match status" value="1"/>
</dbReference>
<evidence type="ECO:0000256" key="1">
    <source>
        <dbReference type="ARBA" id="ARBA00000851"/>
    </source>
</evidence>
<dbReference type="RefSeq" id="WP_310373970.1">
    <property type="nucleotide sequence ID" value="NZ_JAVDYB010000001.1"/>
</dbReference>
<accession>A0AAE3YVD9</accession>
<comment type="catalytic activity">
    <reaction evidence="1 11">
        <text>Endonucleolytic cleavage of DNA to give random double-stranded fragments with terminal 5'-phosphates, ATP is simultaneously hydrolyzed.</text>
        <dbReference type="EC" id="3.1.21.3"/>
    </reaction>
</comment>
<evidence type="ECO:0000256" key="9">
    <source>
        <dbReference type="ARBA" id="ARBA00022840"/>
    </source>
</evidence>
<evidence type="ECO:0000313" key="13">
    <source>
        <dbReference type="EMBL" id="MDR7279907.1"/>
    </source>
</evidence>
<dbReference type="CDD" id="cd18800">
    <property type="entry name" value="SF2_C_EcoR124I-like"/>
    <property type="match status" value="1"/>
</dbReference>
<reference evidence="13" key="1">
    <citation type="submission" date="2023-07" db="EMBL/GenBank/DDBJ databases">
        <title>Sequencing the genomes of 1000 actinobacteria strains.</title>
        <authorList>
            <person name="Klenk H.-P."/>
        </authorList>
    </citation>
    <scope>NUCLEOTIDE SEQUENCE</scope>
    <source>
        <strain evidence="13">DSM 44707</strain>
    </source>
</reference>
<dbReference type="CDD" id="cd22332">
    <property type="entry name" value="HsdR_N"/>
    <property type="match status" value="1"/>
</dbReference>
<dbReference type="InterPro" id="IPR014001">
    <property type="entry name" value="Helicase_ATP-bd"/>
</dbReference>
<dbReference type="InterPro" id="IPR027417">
    <property type="entry name" value="P-loop_NTPase"/>
</dbReference>
<evidence type="ECO:0000256" key="6">
    <source>
        <dbReference type="ARBA" id="ARBA00022747"/>
    </source>
</evidence>
<dbReference type="InterPro" id="IPR004473">
    <property type="entry name" value="Restrct_endonuc_typeI_HsdR"/>
</dbReference>
<dbReference type="Gene3D" id="3.40.50.300">
    <property type="entry name" value="P-loop containing nucleotide triphosphate hydrolases"/>
    <property type="match status" value="2"/>
</dbReference>
<evidence type="ECO:0000256" key="11">
    <source>
        <dbReference type="RuleBase" id="RU364115"/>
    </source>
</evidence>
<sequence>MASEYERVERPLAEQLVRMGWRHIEGTKADPPTVTGRENFHDVLLLDRLRTALRRINLNDEGREWLDDGRIRQAISQLTRPQATSLLEINEELTEKLLHGVTVEGVPGWHGGRDRTVHFIDWTSPDPLERNDFLVVNQFRVDPPGGRTPIWPDAVLFVNGIPVVVVEAKSPTKADPMGDAIDQLRRYANQRGSVEPEGSERLFHTSQFLVATSFDEAKVGTFTSLGEHFAEWKTTAPLPEKAVAGELSVARLSPQQRLVAGMLHPARLLDMVRHFTLFMQPEDRRIKVIARYQQYRAVQATVDRLVTAPTRAQDGTHDRRGGIIWHTQGSGKSLTMVFLVRAMRSRPALVGFKVVVVTDRRDLQRQLAATAELTGETVHTATSVAQAKDLLATPGKALTFVMIQKYRNPEVGKDADPELKTIGELDASPEVLVLVDEAHRSHASALHAALRTALPNAARVGFTGTPIIMGAKKKTHAVFGDYLDRYDIRQSQADGATVPIVYEGRTTRGGVADADDIDEFIDLYGLTPEETEQVKQRYATKAHVNEAEQLIAAKARNMLRHYVDVVLPNGFKAQVVASSRRATVRYRTAFLAARDQLVAELDALDPVWREPGALARVDRLPAKRATLVRAWPYRDVIAALDFVPIISGAQNDPAELAAWTSGYEQAIEDFKAKKLPMPGVPAEQISPVAMLIVNAMLLTGFDAPREQVLYLDKALREADLLQAIARVNRTAPGKTAGYVVDYYGVAHHLAQALEAYAPDDIEGALTSLDDEVPRLAAAHAAVRQLFAGIQNFSAVAAQDACVDALADERLRARFETALKTFTRSLEIVLPAEKALPYVADAKAFGTIAHLARRRYRDHTLFDVRVYGEKVRALIDAHVRALGIEQKIPPISITAADYAEKVSGLNSPRAKASEMEHAIRHHISEHMDSDPAHYQRLSEHLEQILTELKDQWEQLALALADFLPVATAGRTEATHGLDPRTEAPFHDLIAQALADNGRPITPERAGPLRQATIDVVHLIRDDVRLVGFWDNPHKREQLRRAVFARLDDTRLEDGSDLFDYATLRPLADRLLELAKHNHRRLVSPT</sequence>
<dbReference type="PANTHER" id="PTHR30195:SF15">
    <property type="entry name" value="TYPE I RESTRICTION ENZYME HINDI ENDONUCLEASE SUBUNIT"/>
    <property type="match status" value="1"/>
</dbReference>
<dbReference type="EMBL" id="JAVDYB010000001">
    <property type="protein sequence ID" value="MDR7279907.1"/>
    <property type="molecule type" value="Genomic_DNA"/>
</dbReference>
<keyword evidence="5 11" id="KW-0547">Nucleotide-binding</keyword>
<comment type="caution">
    <text evidence="13">The sequence shown here is derived from an EMBL/GenBank/DDBJ whole genome shotgun (WGS) entry which is preliminary data.</text>
</comment>
<dbReference type="Gene3D" id="3.90.1570.50">
    <property type="match status" value="1"/>
</dbReference>
<dbReference type="EC" id="3.1.21.3" evidence="11"/>
<dbReference type="GO" id="GO:0009307">
    <property type="term" value="P:DNA restriction-modification system"/>
    <property type="evidence" value="ECO:0007669"/>
    <property type="project" value="UniProtKB-KW"/>
</dbReference>
<dbReference type="GO" id="GO:0003677">
    <property type="term" value="F:DNA binding"/>
    <property type="evidence" value="ECO:0007669"/>
    <property type="project" value="UniProtKB-KW"/>
</dbReference>
<name>A0AAE3YVD9_9ACTN</name>
<evidence type="ECO:0000259" key="12">
    <source>
        <dbReference type="PROSITE" id="PS51192"/>
    </source>
</evidence>
<dbReference type="PROSITE" id="PS51192">
    <property type="entry name" value="HELICASE_ATP_BIND_1"/>
    <property type="match status" value="1"/>
</dbReference>